<gene>
    <name evidence="1" type="ORF">PAPOLLO_LOCUS25869</name>
</gene>
<name>A0A8S3Y590_PARAO</name>
<dbReference type="OrthoDB" id="10534554at2759"/>
<sequence length="97" mass="11364">MRRVREREHRVPHVTFLSIRTKYATAPREPASLTEPRALTATLSPLMIIFTTSTYRLNAFLLTTMFTHAVPWQTRRSTHYSSQFELRTTKLSKAKQQ</sequence>
<protein>
    <submittedName>
        <fullName evidence="1">(apollo) hypothetical protein</fullName>
    </submittedName>
</protein>
<dbReference type="AlphaFoldDB" id="A0A8S3Y590"/>
<evidence type="ECO:0000313" key="2">
    <source>
        <dbReference type="Proteomes" id="UP000691718"/>
    </source>
</evidence>
<dbReference type="Proteomes" id="UP000691718">
    <property type="component" value="Unassembled WGS sequence"/>
</dbReference>
<evidence type="ECO:0000313" key="1">
    <source>
        <dbReference type="EMBL" id="CAG5054142.1"/>
    </source>
</evidence>
<proteinExistence type="predicted"/>
<keyword evidence="2" id="KW-1185">Reference proteome</keyword>
<dbReference type="EMBL" id="CAJQZP010001558">
    <property type="protein sequence ID" value="CAG5054142.1"/>
    <property type="molecule type" value="Genomic_DNA"/>
</dbReference>
<reference evidence="1" key="1">
    <citation type="submission" date="2021-04" db="EMBL/GenBank/DDBJ databases">
        <authorList>
            <person name="Tunstrom K."/>
        </authorList>
    </citation>
    <scope>NUCLEOTIDE SEQUENCE</scope>
</reference>
<accession>A0A8S3Y590</accession>
<organism evidence="1 2">
    <name type="scientific">Parnassius apollo</name>
    <name type="common">Apollo butterfly</name>
    <name type="synonym">Papilio apollo</name>
    <dbReference type="NCBI Taxonomy" id="110799"/>
    <lineage>
        <taxon>Eukaryota</taxon>
        <taxon>Metazoa</taxon>
        <taxon>Ecdysozoa</taxon>
        <taxon>Arthropoda</taxon>
        <taxon>Hexapoda</taxon>
        <taxon>Insecta</taxon>
        <taxon>Pterygota</taxon>
        <taxon>Neoptera</taxon>
        <taxon>Endopterygota</taxon>
        <taxon>Lepidoptera</taxon>
        <taxon>Glossata</taxon>
        <taxon>Ditrysia</taxon>
        <taxon>Papilionoidea</taxon>
        <taxon>Papilionidae</taxon>
        <taxon>Parnassiinae</taxon>
        <taxon>Parnassini</taxon>
        <taxon>Parnassius</taxon>
        <taxon>Parnassius</taxon>
    </lineage>
</organism>
<comment type="caution">
    <text evidence="1">The sequence shown here is derived from an EMBL/GenBank/DDBJ whole genome shotgun (WGS) entry which is preliminary data.</text>
</comment>